<reference evidence="2" key="2">
    <citation type="submission" date="2020-11" db="EMBL/GenBank/DDBJ databases">
        <authorList>
            <person name="McCartney M.A."/>
            <person name="Auch B."/>
            <person name="Kono T."/>
            <person name="Mallez S."/>
            <person name="Becker A."/>
            <person name="Gohl D.M."/>
            <person name="Silverstein K.A.T."/>
            <person name="Koren S."/>
            <person name="Bechman K.B."/>
            <person name="Herman A."/>
            <person name="Abrahante J.E."/>
            <person name="Garbe J."/>
        </authorList>
    </citation>
    <scope>NUCLEOTIDE SEQUENCE</scope>
    <source>
        <strain evidence="2">Duluth1</strain>
        <tissue evidence="2">Whole animal</tissue>
    </source>
</reference>
<dbReference type="EMBL" id="JAIWYP010000009">
    <property type="protein sequence ID" value="KAH3773810.1"/>
    <property type="molecule type" value="Genomic_DNA"/>
</dbReference>
<accession>A0A9D4IH17</accession>
<sequence>MFKEHYKINHLEDMLITVREHVASEVCEDNGMKQMPCVWSTLTRRLYLRSS</sequence>
<dbReference type="Gene3D" id="3.30.70.1470">
    <property type="entry name" value="Caspase-like"/>
    <property type="match status" value="1"/>
</dbReference>
<dbReference type="EMBL" id="JAIWYP010000009">
    <property type="protein sequence ID" value="KAH3773811.1"/>
    <property type="molecule type" value="Genomic_DNA"/>
</dbReference>
<reference evidence="2" key="1">
    <citation type="journal article" date="2019" name="bioRxiv">
        <title>The Genome of the Zebra Mussel, Dreissena polymorpha: A Resource for Invasive Species Research.</title>
        <authorList>
            <person name="McCartney M.A."/>
            <person name="Auch B."/>
            <person name="Kono T."/>
            <person name="Mallez S."/>
            <person name="Zhang Y."/>
            <person name="Obille A."/>
            <person name="Becker A."/>
            <person name="Abrahante J.E."/>
            <person name="Garbe J."/>
            <person name="Badalamenti J.P."/>
            <person name="Herman A."/>
            <person name="Mangelson H."/>
            <person name="Liachko I."/>
            <person name="Sullivan S."/>
            <person name="Sone E.D."/>
            <person name="Koren S."/>
            <person name="Silverstein K.A.T."/>
            <person name="Beckman K.B."/>
            <person name="Gohl D.M."/>
        </authorList>
    </citation>
    <scope>NUCLEOTIDE SEQUENCE</scope>
    <source>
        <strain evidence="2">Duluth1</strain>
        <tissue evidence="2">Whole animal</tissue>
    </source>
</reference>
<evidence type="ECO:0000313" key="4">
    <source>
        <dbReference type="Proteomes" id="UP000828390"/>
    </source>
</evidence>
<dbReference type="Proteomes" id="UP000828390">
    <property type="component" value="Unassembled WGS sequence"/>
</dbReference>
<dbReference type="AlphaFoldDB" id="A0A9D4IH17"/>
<proteinExistence type="predicted"/>
<feature type="domain" description="Caspase family p10" evidence="1">
    <location>
        <begin position="1"/>
        <end position="50"/>
    </location>
</feature>
<name>A0A9D4IH17_DREPO</name>
<dbReference type="GO" id="GO:0004197">
    <property type="term" value="F:cysteine-type endopeptidase activity"/>
    <property type="evidence" value="ECO:0007669"/>
    <property type="project" value="InterPro"/>
</dbReference>
<gene>
    <name evidence="2" type="ORF">DPMN_175180</name>
    <name evidence="3" type="ORF">DPMN_175181</name>
</gene>
<organism evidence="2 4">
    <name type="scientific">Dreissena polymorpha</name>
    <name type="common">Zebra mussel</name>
    <name type="synonym">Mytilus polymorpha</name>
    <dbReference type="NCBI Taxonomy" id="45954"/>
    <lineage>
        <taxon>Eukaryota</taxon>
        <taxon>Metazoa</taxon>
        <taxon>Spiralia</taxon>
        <taxon>Lophotrochozoa</taxon>
        <taxon>Mollusca</taxon>
        <taxon>Bivalvia</taxon>
        <taxon>Autobranchia</taxon>
        <taxon>Heteroconchia</taxon>
        <taxon>Euheterodonta</taxon>
        <taxon>Imparidentia</taxon>
        <taxon>Neoheterodontei</taxon>
        <taxon>Myida</taxon>
        <taxon>Dreissenoidea</taxon>
        <taxon>Dreissenidae</taxon>
        <taxon>Dreissena</taxon>
    </lineage>
</organism>
<keyword evidence="4" id="KW-1185">Reference proteome</keyword>
<evidence type="ECO:0000313" key="3">
    <source>
        <dbReference type="EMBL" id="KAH3773811.1"/>
    </source>
</evidence>
<dbReference type="InterPro" id="IPR011600">
    <property type="entry name" value="Pept_C14_caspase"/>
</dbReference>
<dbReference type="Pfam" id="PF00656">
    <property type="entry name" value="Peptidase_C14"/>
    <property type="match status" value="1"/>
</dbReference>
<evidence type="ECO:0000259" key="1">
    <source>
        <dbReference type="PROSITE" id="PS50207"/>
    </source>
</evidence>
<protein>
    <recommendedName>
        <fullName evidence="1">Caspase family p10 domain-containing protein</fullName>
    </recommendedName>
</protein>
<dbReference type="PROSITE" id="PS50207">
    <property type="entry name" value="CASPASE_P10"/>
    <property type="match status" value="1"/>
</dbReference>
<dbReference type="SUPFAM" id="SSF52129">
    <property type="entry name" value="Caspase-like"/>
    <property type="match status" value="1"/>
</dbReference>
<comment type="caution">
    <text evidence="2">The sequence shown here is derived from an EMBL/GenBank/DDBJ whole genome shotgun (WGS) entry which is preliminary data.</text>
</comment>
<evidence type="ECO:0000313" key="2">
    <source>
        <dbReference type="EMBL" id="KAH3773810.1"/>
    </source>
</evidence>
<dbReference type="InterPro" id="IPR029030">
    <property type="entry name" value="Caspase-like_dom_sf"/>
</dbReference>
<dbReference type="GO" id="GO:0006508">
    <property type="term" value="P:proteolysis"/>
    <property type="evidence" value="ECO:0007669"/>
    <property type="project" value="InterPro"/>
</dbReference>
<dbReference type="InterPro" id="IPR002138">
    <property type="entry name" value="Pept_C14_p10"/>
</dbReference>